<name>A0A5C5VTP3_9PLAN</name>
<dbReference type="AlphaFoldDB" id="A0A5C5VTP3"/>
<dbReference type="EMBL" id="SIHI01000043">
    <property type="protein sequence ID" value="TWT41507.1"/>
    <property type="molecule type" value="Genomic_DNA"/>
</dbReference>
<comment type="caution">
    <text evidence="2">The sequence shown here is derived from an EMBL/GenBank/DDBJ whole genome shotgun (WGS) entry which is preliminary data.</text>
</comment>
<dbReference type="RefSeq" id="WP_146512103.1">
    <property type="nucleotide sequence ID" value="NZ_SIHI01000043.1"/>
</dbReference>
<evidence type="ECO:0000313" key="2">
    <source>
        <dbReference type="EMBL" id="TWT41507.1"/>
    </source>
</evidence>
<protein>
    <submittedName>
        <fullName evidence="2">Cupin domain protein</fullName>
    </submittedName>
</protein>
<dbReference type="Proteomes" id="UP000317243">
    <property type="component" value="Unassembled WGS sequence"/>
</dbReference>
<accession>A0A5C5VTP3</accession>
<reference evidence="2 3" key="1">
    <citation type="submission" date="2019-02" db="EMBL/GenBank/DDBJ databases">
        <title>Deep-cultivation of Planctomycetes and their phenomic and genomic characterization uncovers novel biology.</title>
        <authorList>
            <person name="Wiegand S."/>
            <person name="Jogler M."/>
            <person name="Boedeker C."/>
            <person name="Pinto D."/>
            <person name="Vollmers J."/>
            <person name="Rivas-Marin E."/>
            <person name="Kohn T."/>
            <person name="Peeters S.H."/>
            <person name="Heuer A."/>
            <person name="Rast P."/>
            <person name="Oberbeckmann S."/>
            <person name="Bunk B."/>
            <person name="Jeske O."/>
            <person name="Meyerdierks A."/>
            <person name="Storesund J.E."/>
            <person name="Kallscheuer N."/>
            <person name="Luecker S."/>
            <person name="Lage O.M."/>
            <person name="Pohl T."/>
            <person name="Merkel B.J."/>
            <person name="Hornburger P."/>
            <person name="Mueller R.-W."/>
            <person name="Bruemmer F."/>
            <person name="Labrenz M."/>
            <person name="Spormann A.M."/>
            <person name="Op Den Camp H."/>
            <person name="Overmann J."/>
            <person name="Amann R."/>
            <person name="Jetten M.S.M."/>
            <person name="Mascher T."/>
            <person name="Medema M.H."/>
            <person name="Devos D.P."/>
            <person name="Kaster A.-K."/>
            <person name="Ovreas L."/>
            <person name="Rohde M."/>
            <person name="Galperin M.Y."/>
            <person name="Jogler C."/>
        </authorList>
    </citation>
    <scope>NUCLEOTIDE SEQUENCE [LARGE SCALE GENOMIC DNA]</scope>
    <source>
        <strain evidence="2 3">KOR42</strain>
    </source>
</reference>
<feature type="domain" description="Cupin type-2" evidence="1">
    <location>
        <begin position="31"/>
        <end position="92"/>
    </location>
</feature>
<dbReference type="InterPro" id="IPR013096">
    <property type="entry name" value="Cupin_2"/>
</dbReference>
<evidence type="ECO:0000313" key="3">
    <source>
        <dbReference type="Proteomes" id="UP000317243"/>
    </source>
</evidence>
<dbReference type="InterPro" id="IPR011051">
    <property type="entry name" value="RmlC_Cupin_sf"/>
</dbReference>
<keyword evidence="3" id="KW-1185">Reference proteome</keyword>
<dbReference type="Gene3D" id="2.60.120.10">
    <property type="entry name" value="Jelly Rolls"/>
    <property type="match status" value="1"/>
</dbReference>
<evidence type="ECO:0000259" key="1">
    <source>
        <dbReference type="Pfam" id="PF07883"/>
    </source>
</evidence>
<organism evidence="2 3">
    <name type="scientific">Thalassoglobus neptunius</name>
    <dbReference type="NCBI Taxonomy" id="1938619"/>
    <lineage>
        <taxon>Bacteria</taxon>
        <taxon>Pseudomonadati</taxon>
        <taxon>Planctomycetota</taxon>
        <taxon>Planctomycetia</taxon>
        <taxon>Planctomycetales</taxon>
        <taxon>Planctomycetaceae</taxon>
        <taxon>Thalassoglobus</taxon>
    </lineage>
</organism>
<dbReference type="Pfam" id="PF07883">
    <property type="entry name" value="Cupin_2"/>
    <property type="match status" value="1"/>
</dbReference>
<dbReference type="InterPro" id="IPR014710">
    <property type="entry name" value="RmlC-like_jellyroll"/>
</dbReference>
<gene>
    <name evidence="2" type="ORF">KOR42_47780</name>
</gene>
<dbReference type="SUPFAM" id="SSF51182">
    <property type="entry name" value="RmlC-like cupins"/>
    <property type="match status" value="1"/>
</dbReference>
<sequence length="114" mass="12709">MKVRAEFESEPGHVSVQIYCNAVHGVTVREVELSEEAASSAFHVHNKDTFIVHVLGCEVATDYPDSESDITRPGDVLHIPSGLPHRPRILGDWAYAIVFEIEGNSRPRSLQMQK</sequence>
<dbReference type="OrthoDB" id="9794183at2"/>
<proteinExistence type="predicted"/>